<comment type="caution">
    <text evidence="1">The sequence shown here is derived from an EMBL/GenBank/DDBJ whole genome shotgun (WGS) entry which is preliminary data.</text>
</comment>
<organism evidence="1 2">
    <name type="scientific">Ensete ventricosum</name>
    <name type="common">Abyssinian banana</name>
    <name type="synonym">Musa ensete</name>
    <dbReference type="NCBI Taxonomy" id="4639"/>
    <lineage>
        <taxon>Eukaryota</taxon>
        <taxon>Viridiplantae</taxon>
        <taxon>Streptophyta</taxon>
        <taxon>Embryophyta</taxon>
        <taxon>Tracheophyta</taxon>
        <taxon>Spermatophyta</taxon>
        <taxon>Magnoliopsida</taxon>
        <taxon>Liliopsida</taxon>
        <taxon>Zingiberales</taxon>
        <taxon>Musaceae</taxon>
        <taxon>Ensete</taxon>
    </lineage>
</organism>
<dbReference type="EMBL" id="AMZH03011586">
    <property type="protein sequence ID" value="RRT52602.1"/>
    <property type="molecule type" value="Genomic_DNA"/>
</dbReference>
<name>A0A426YLK6_ENSVE</name>
<protein>
    <submittedName>
        <fullName evidence="1">Uncharacterized protein</fullName>
    </submittedName>
</protein>
<reference evidence="1 2" key="1">
    <citation type="journal article" date="2014" name="Agronomy (Basel)">
        <title>A Draft Genome Sequence for Ensete ventricosum, the Drought-Tolerant Tree Against Hunger.</title>
        <authorList>
            <person name="Harrison J."/>
            <person name="Moore K.A."/>
            <person name="Paszkiewicz K."/>
            <person name="Jones T."/>
            <person name="Grant M."/>
            <person name="Ambacheew D."/>
            <person name="Muzemil S."/>
            <person name="Studholme D.J."/>
        </authorList>
    </citation>
    <scope>NUCLEOTIDE SEQUENCE [LARGE SCALE GENOMIC DNA]</scope>
</reference>
<evidence type="ECO:0000313" key="2">
    <source>
        <dbReference type="Proteomes" id="UP000287651"/>
    </source>
</evidence>
<gene>
    <name evidence="1" type="ORF">B296_00024422</name>
</gene>
<evidence type="ECO:0000313" key="1">
    <source>
        <dbReference type="EMBL" id="RRT52602.1"/>
    </source>
</evidence>
<proteinExistence type="predicted"/>
<dbReference type="Proteomes" id="UP000287651">
    <property type="component" value="Unassembled WGS sequence"/>
</dbReference>
<sequence length="96" mass="10483">MAGIATTRLKFPADTPCFSATLSRRHIATAPRFFSVPSATTTPRPLKMSTRRLPLGCSAARPDTATEEKPVSDERMLVRYCLFLLVGDVLASVVMI</sequence>
<dbReference type="AlphaFoldDB" id="A0A426YLK6"/>
<accession>A0A426YLK6</accession>